<dbReference type="GeneID" id="87888598"/>
<dbReference type="AlphaFoldDB" id="A0AAJ0LZH5"/>
<accession>A0AAJ0LZH5</accession>
<protein>
    <submittedName>
        <fullName evidence="1">Uncharacterized protein</fullName>
    </submittedName>
</protein>
<gene>
    <name evidence="1" type="ORF">B0T15DRAFT_540042</name>
</gene>
<dbReference type="EMBL" id="JAUDZG010000006">
    <property type="protein sequence ID" value="KAK3303395.1"/>
    <property type="molecule type" value="Genomic_DNA"/>
</dbReference>
<comment type="caution">
    <text evidence="1">The sequence shown here is derived from an EMBL/GenBank/DDBJ whole genome shotgun (WGS) entry which is preliminary data.</text>
</comment>
<proteinExistence type="predicted"/>
<dbReference type="Proteomes" id="UP001273166">
    <property type="component" value="Unassembled WGS sequence"/>
</dbReference>
<sequence length="80" mass="8767">MHSQTAGARFSTLTLFAAWHSRSAFRVPQHRLTATVKTKPGRVRRGNLGSRNSVCRPADALTEPIAPYLIRLIIPDGLGT</sequence>
<reference evidence="1" key="1">
    <citation type="journal article" date="2023" name="Mol. Phylogenet. Evol.">
        <title>Genome-scale phylogeny and comparative genomics of the fungal order Sordariales.</title>
        <authorList>
            <person name="Hensen N."/>
            <person name="Bonometti L."/>
            <person name="Westerberg I."/>
            <person name="Brannstrom I.O."/>
            <person name="Guillou S."/>
            <person name="Cros-Aarteil S."/>
            <person name="Calhoun S."/>
            <person name="Haridas S."/>
            <person name="Kuo A."/>
            <person name="Mondo S."/>
            <person name="Pangilinan J."/>
            <person name="Riley R."/>
            <person name="LaButti K."/>
            <person name="Andreopoulos B."/>
            <person name="Lipzen A."/>
            <person name="Chen C."/>
            <person name="Yan M."/>
            <person name="Daum C."/>
            <person name="Ng V."/>
            <person name="Clum A."/>
            <person name="Steindorff A."/>
            <person name="Ohm R.A."/>
            <person name="Martin F."/>
            <person name="Silar P."/>
            <person name="Natvig D.O."/>
            <person name="Lalanne C."/>
            <person name="Gautier V."/>
            <person name="Ament-Velasquez S.L."/>
            <person name="Kruys A."/>
            <person name="Hutchinson M.I."/>
            <person name="Powell A.J."/>
            <person name="Barry K."/>
            <person name="Miller A.N."/>
            <person name="Grigoriev I.V."/>
            <person name="Debuchy R."/>
            <person name="Gladieux P."/>
            <person name="Hiltunen Thoren M."/>
            <person name="Johannesson H."/>
        </authorList>
    </citation>
    <scope>NUCLEOTIDE SEQUENCE</scope>
    <source>
        <strain evidence="1">CBS 333.67</strain>
    </source>
</reference>
<reference evidence="1" key="2">
    <citation type="submission" date="2023-06" db="EMBL/GenBank/DDBJ databases">
        <authorList>
            <consortium name="Lawrence Berkeley National Laboratory"/>
            <person name="Mondo S.J."/>
            <person name="Hensen N."/>
            <person name="Bonometti L."/>
            <person name="Westerberg I."/>
            <person name="Brannstrom I.O."/>
            <person name="Guillou S."/>
            <person name="Cros-Aarteil S."/>
            <person name="Calhoun S."/>
            <person name="Haridas S."/>
            <person name="Kuo A."/>
            <person name="Pangilinan J."/>
            <person name="Riley R."/>
            <person name="Labutti K."/>
            <person name="Andreopoulos B."/>
            <person name="Lipzen A."/>
            <person name="Chen C."/>
            <person name="Yanf M."/>
            <person name="Daum C."/>
            <person name="Ng V."/>
            <person name="Clum A."/>
            <person name="Steindorff A."/>
            <person name="Ohm R."/>
            <person name="Martin F."/>
            <person name="Silar P."/>
            <person name="Natvig D."/>
            <person name="Lalanne C."/>
            <person name="Gautier V."/>
            <person name="Ament-Velasquez S.L."/>
            <person name="Kruys A."/>
            <person name="Hutchinson M.I."/>
            <person name="Powell A.J."/>
            <person name="Barry K."/>
            <person name="Miller A.N."/>
            <person name="Grigoriev I.V."/>
            <person name="Debuchy R."/>
            <person name="Gladieux P."/>
            <person name="Thoren M.H."/>
            <person name="Johannesson H."/>
        </authorList>
    </citation>
    <scope>NUCLEOTIDE SEQUENCE</scope>
    <source>
        <strain evidence="1">CBS 333.67</strain>
    </source>
</reference>
<name>A0AAJ0LZH5_9PEZI</name>
<keyword evidence="2" id="KW-1185">Reference proteome</keyword>
<evidence type="ECO:0000313" key="2">
    <source>
        <dbReference type="Proteomes" id="UP001273166"/>
    </source>
</evidence>
<organism evidence="1 2">
    <name type="scientific">Chaetomium strumarium</name>
    <dbReference type="NCBI Taxonomy" id="1170767"/>
    <lineage>
        <taxon>Eukaryota</taxon>
        <taxon>Fungi</taxon>
        <taxon>Dikarya</taxon>
        <taxon>Ascomycota</taxon>
        <taxon>Pezizomycotina</taxon>
        <taxon>Sordariomycetes</taxon>
        <taxon>Sordariomycetidae</taxon>
        <taxon>Sordariales</taxon>
        <taxon>Chaetomiaceae</taxon>
        <taxon>Chaetomium</taxon>
    </lineage>
</organism>
<dbReference type="RefSeq" id="XP_062719175.1">
    <property type="nucleotide sequence ID" value="XM_062869769.1"/>
</dbReference>
<evidence type="ECO:0000313" key="1">
    <source>
        <dbReference type="EMBL" id="KAK3303395.1"/>
    </source>
</evidence>